<dbReference type="EMBL" id="JARJLG010000202">
    <property type="protein sequence ID" value="KAJ7728840.1"/>
    <property type="molecule type" value="Genomic_DNA"/>
</dbReference>
<comment type="caution">
    <text evidence="1">The sequence shown here is derived from an EMBL/GenBank/DDBJ whole genome shotgun (WGS) entry which is preliminary data.</text>
</comment>
<gene>
    <name evidence="1" type="ORF">DFH07DRAFT_220798</name>
</gene>
<sequence>MRAIVFSFSFSIICTTPCLDMSIRIFFKGLDRGYNARYWSLPNHQEPFEPLLTDIVVPHSLLFNRAGDRVPKEVTFEQAKYWGVEDGDCALYGQAQSLDGSTKFCLRFILNVEEVMRDRKSLTFRTYVRLLKDARFHSKHLVKAEGLFVPVHYGLWLMETGDWAGNVVCSITQWCGKSWNELSRTDMNTEANSILVGRTLEMLHDYGVTHGGVVHRADFRHLIFDVDAPGLSRDDLFNGQTPCYIVDFAEARAGHACTRRLPVLPLDVLLNPKEVGCAELADVMDSLKFMDTSRKLSPKCETYKALQWYDEYSKAFPDLKRSDVLLGQRAKFYSEMPSLYPELHVSFESPGECSKMILYRDPDWDEETVLSVDSAADYRADSTSPETVADHLDVVDDKLRLTEPEDPVVALP</sequence>
<evidence type="ECO:0000313" key="2">
    <source>
        <dbReference type="Proteomes" id="UP001215280"/>
    </source>
</evidence>
<evidence type="ECO:0000313" key="1">
    <source>
        <dbReference type="EMBL" id="KAJ7728840.1"/>
    </source>
</evidence>
<name>A0AAD7HWP8_9AGAR</name>
<keyword evidence="2" id="KW-1185">Reference proteome</keyword>
<dbReference type="Proteomes" id="UP001215280">
    <property type="component" value="Unassembled WGS sequence"/>
</dbReference>
<organism evidence="1 2">
    <name type="scientific">Mycena maculata</name>
    <dbReference type="NCBI Taxonomy" id="230809"/>
    <lineage>
        <taxon>Eukaryota</taxon>
        <taxon>Fungi</taxon>
        <taxon>Dikarya</taxon>
        <taxon>Basidiomycota</taxon>
        <taxon>Agaricomycotina</taxon>
        <taxon>Agaricomycetes</taxon>
        <taxon>Agaricomycetidae</taxon>
        <taxon>Agaricales</taxon>
        <taxon>Marasmiineae</taxon>
        <taxon>Mycenaceae</taxon>
        <taxon>Mycena</taxon>
    </lineage>
</organism>
<protein>
    <submittedName>
        <fullName evidence="1">Uncharacterized protein</fullName>
    </submittedName>
</protein>
<proteinExistence type="predicted"/>
<accession>A0AAD7HWP8</accession>
<dbReference type="AlphaFoldDB" id="A0AAD7HWP8"/>
<reference evidence="1" key="1">
    <citation type="submission" date="2023-03" db="EMBL/GenBank/DDBJ databases">
        <title>Massive genome expansion in bonnet fungi (Mycena s.s.) driven by repeated elements and novel gene families across ecological guilds.</title>
        <authorList>
            <consortium name="Lawrence Berkeley National Laboratory"/>
            <person name="Harder C.B."/>
            <person name="Miyauchi S."/>
            <person name="Viragh M."/>
            <person name="Kuo A."/>
            <person name="Thoen E."/>
            <person name="Andreopoulos B."/>
            <person name="Lu D."/>
            <person name="Skrede I."/>
            <person name="Drula E."/>
            <person name="Henrissat B."/>
            <person name="Morin E."/>
            <person name="Kohler A."/>
            <person name="Barry K."/>
            <person name="LaButti K."/>
            <person name="Morin E."/>
            <person name="Salamov A."/>
            <person name="Lipzen A."/>
            <person name="Mereny Z."/>
            <person name="Hegedus B."/>
            <person name="Baldrian P."/>
            <person name="Stursova M."/>
            <person name="Weitz H."/>
            <person name="Taylor A."/>
            <person name="Grigoriev I.V."/>
            <person name="Nagy L.G."/>
            <person name="Martin F."/>
            <person name="Kauserud H."/>
        </authorList>
    </citation>
    <scope>NUCLEOTIDE SEQUENCE</scope>
    <source>
        <strain evidence="1">CBHHK188m</strain>
    </source>
</reference>